<reference evidence="1 2" key="1">
    <citation type="submission" date="2023-12" db="EMBL/GenBank/DDBJ databases">
        <authorList>
            <person name="Manesh M.J.H."/>
            <person name="Bing R.G."/>
            <person name="Willard D.J."/>
            <person name="Kelly R.M."/>
        </authorList>
    </citation>
    <scope>NUCLEOTIDE SEQUENCE [LARGE SCALE GENOMIC DNA]</scope>
    <source>
        <strain evidence="1 2">DSM 8977</strain>
    </source>
</reference>
<protein>
    <submittedName>
        <fullName evidence="1">Uncharacterized protein</fullName>
    </submittedName>
</protein>
<name>A0ABZ0U154_9FIRM</name>
<accession>A0ABZ0U154</accession>
<keyword evidence="2" id="KW-1185">Reference proteome</keyword>
<dbReference type="EMBL" id="CP139957">
    <property type="protein sequence ID" value="WPX09446.1"/>
    <property type="molecule type" value="Genomic_DNA"/>
</dbReference>
<evidence type="ECO:0000313" key="2">
    <source>
        <dbReference type="Proteomes" id="UP001322744"/>
    </source>
</evidence>
<gene>
    <name evidence="1" type="ORF">SOJ16_000654</name>
</gene>
<organism evidence="1 2">
    <name type="scientific">Anaerocellum danielii</name>
    <dbReference type="NCBI Taxonomy" id="1387557"/>
    <lineage>
        <taxon>Bacteria</taxon>
        <taxon>Bacillati</taxon>
        <taxon>Bacillota</taxon>
        <taxon>Bacillota incertae sedis</taxon>
        <taxon>Caldicellulosiruptorales</taxon>
        <taxon>Caldicellulosiruptoraceae</taxon>
        <taxon>Anaerocellum</taxon>
    </lineage>
</organism>
<dbReference type="RefSeq" id="WP_322141255.1">
    <property type="nucleotide sequence ID" value="NZ_CP139957.1"/>
</dbReference>
<dbReference type="Proteomes" id="UP001322744">
    <property type="component" value="Chromosome"/>
</dbReference>
<proteinExistence type="predicted"/>
<evidence type="ECO:0000313" key="1">
    <source>
        <dbReference type="EMBL" id="WPX09446.1"/>
    </source>
</evidence>
<sequence length="140" mass="16144">MNKKWLVVIFIILVLDVTVGFLVKRTFFYVNSQTISEKIKDKCLFLCGGSFKDCDIRKISLEEIIKDSDVIVSGRALSDRIYVKGAVLTAFNVVKAYKGKITNSKIYIFEPSYFNLGRYNNYFAYCGYNLMKPGHQYVLF</sequence>